<dbReference type="InterPro" id="IPR027267">
    <property type="entry name" value="AH/BAR_dom_sf"/>
</dbReference>
<dbReference type="AlphaFoldDB" id="A0AAV0TBS5"/>
<dbReference type="GO" id="GO:0043226">
    <property type="term" value="C:organelle"/>
    <property type="evidence" value="ECO:0007669"/>
    <property type="project" value="UniProtKB-ARBA"/>
</dbReference>
<evidence type="ECO:0000256" key="1">
    <source>
        <dbReference type="ARBA" id="ARBA00004496"/>
    </source>
</evidence>
<evidence type="ECO:0008006" key="7">
    <source>
        <dbReference type="Google" id="ProtNLM"/>
    </source>
</evidence>
<dbReference type="Proteomes" id="UP001162029">
    <property type="component" value="Unassembled WGS sequence"/>
</dbReference>
<dbReference type="PANTHER" id="PTHR23065">
    <property type="entry name" value="PROLINE-SERINE-THREONINE PHOSPHATASE INTERACTING PROTEIN 1"/>
    <property type="match status" value="1"/>
</dbReference>
<feature type="region of interest" description="Disordered" evidence="4">
    <location>
        <begin position="483"/>
        <end position="507"/>
    </location>
</feature>
<reference evidence="5" key="1">
    <citation type="submission" date="2022-12" db="EMBL/GenBank/DDBJ databases">
        <authorList>
            <person name="Webb A."/>
        </authorList>
    </citation>
    <scope>NUCLEOTIDE SEQUENCE</scope>
    <source>
        <strain evidence="5">Pd1</strain>
    </source>
</reference>
<accession>A0AAV0TBS5</accession>
<keyword evidence="2" id="KW-0963">Cytoplasm</keyword>
<evidence type="ECO:0000256" key="3">
    <source>
        <dbReference type="ARBA" id="ARBA00022553"/>
    </source>
</evidence>
<organism evidence="5 6">
    <name type="scientific">Peronospora destructor</name>
    <dbReference type="NCBI Taxonomy" id="86335"/>
    <lineage>
        <taxon>Eukaryota</taxon>
        <taxon>Sar</taxon>
        <taxon>Stramenopiles</taxon>
        <taxon>Oomycota</taxon>
        <taxon>Peronosporomycetes</taxon>
        <taxon>Peronosporales</taxon>
        <taxon>Peronosporaceae</taxon>
        <taxon>Peronospora</taxon>
    </lineage>
</organism>
<dbReference type="PANTHER" id="PTHR23065:SF7">
    <property type="entry name" value="NOSTRIN, ISOFORM H"/>
    <property type="match status" value="1"/>
</dbReference>
<dbReference type="GO" id="GO:0005886">
    <property type="term" value="C:plasma membrane"/>
    <property type="evidence" value="ECO:0007669"/>
    <property type="project" value="TreeGrafter"/>
</dbReference>
<evidence type="ECO:0000313" key="6">
    <source>
        <dbReference type="Proteomes" id="UP001162029"/>
    </source>
</evidence>
<comment type="caution">
    <text evidence="5">The sequence shown here is derived from an EMBL/GenBank/DDBJ whole genome shotgun (WGS) entry which is preliminary data.</text>
</comment>
<dbReference type="GO" id="GO:0005737">
    <property type="term" value="C:cytoplasm"/>
    <property type="evidence" value="ECO:0007669"/>
    <property type="project" value="TreeGrafter"/>
</dbReference>
<proteinExistence type="predicted"/>
<protein>
    <recommendedName>
        <fullName evidence="7">FCH domain-containing protein</fullName>
    </recommendedName>
</protein>
<evidence type="ECO:0000256" key="4">
    <source>
        <dbReference type="SAM" id="MobiDB-lite"/>
    </source>
</evidence>
<comment type="subcellular location">
    <subcellularLocation>
        <location evidence="1">Cytoplasm</location>
    </subcellularLocation>
</comment>
<evidence type="ECO:0000313" key="5">
    <source>
        <dbReference type="EMBL" id="CAI5718044.1"/>
    </source>
</evidence>
<dbReference type="Gene3D" id="1.20.1270.60">
    <property type="entry name" value="Arfaptin homology (AH) domain/BAR domain"/>
    <property type="match status" value="1"/>
</dbReference>
<gene>
    <name evidence="5" type="ORF">PDE001_LOCUS1794</name>
</gene>
<name>A0AAV0TBS5_9STRA</name>
<feature type="compositionally biased region" description="Polar residues" evidence="4">
    <location>
        <begin position="496"/>
        <end position="507"/>
    </location>
</feature>
<sequence>MASSMVQTHVADAGANDNIANPDPNVAFATDLLFHLDDVRANCTTSLAAHANLITMLQSRINLERTYAQELSKMAHFSHCNEMEHGTMETAMANLTTQYLNTSVQHEQLAKNLEEDVLKPIESLYRCNSDRSQSLTRQIKNAKKDVKIQEDAYRKVYRAFDKTFRVASASFSDAMVSGFSSTLIEDQYHRRLSQIKVADSPAKKHSVIATVIRPDKSSGTVALKTVNNNKLVSWLLSSGTHRKEDLAKNTVELMEAAEKARRICQHSWQTVETHRIKMYRVVQAVLADYQQMAEDHISTISTNLRKHVIFASSTLANEQYDWQMIAPLFETVDVKGDICDFVHATRGNKSRVDLTINDLCNDTTCALISSPSSKPCQPLRKTCLEIHDISSKKIPFDYDGNQELLSKALGTYHLIAQDEMQNQQRHVVHDHESQSYDGYACAYSMPSLENDIVGITKVTTSIEPRIYNGVCAQLEDKNSIIQRNEPEHDSDEIWASVSSSTRPMPSF</sequence>
<keyword evidence="3" id="KW-0597">Phosphoprotein</keyword>
<dbReference type="EMBL" id="CANTFM010000314">
    <property type="protein sequence ID" value="CAI5718044.1"/>
    <property type="molecule type" value="Genomic_DNA"/>
</dbReference>
<evidence type="ECO:0000256" key="2">
    <source>
        <dbReference type="ARBA" id="ARBA00022490"/>
    </source>
</evidence>
<dbReference type="SUPFAM" id="SSF103657">
    <property type="entry name" value="BAR/IMD domain-like"/>
    <property type="match status" value="1"/>
</dbReference>
<keyword evidence="6" id="KW-1185">Reference proteome</keyword>